<dbReference type="Proteomes" id="UP001367508">
    <property type="component" value="Unassembled WGS sequence"/>
</dbReference>
<evidence type="ECO:0000313" key="1">
    <source>
        <dbReference type="EMBL" id="KAK7331392.1"/>
    </source>
</evidence>
<protein>
    <submittedName>
        <fullName evidence="1">Uncharacterized protein</fullName>
    </submittedName>
</protein>
<proteinExistence type="predicted"/>
<dbReference type="EMBL" id="JAYMYQ010000005">
    <property type="protein sequence ID" value="KAK7331392.1"/>
    <property type="molecule type" value="Genomic_DNA"/>
</dbReference>
<organism evidence="1 2">
    <name type="scientific">Canavalia gladiata</name>
    <name type="common">Sword bean</name>
    <name type="synonym">Dolichos gladiatus</name>
    <dbReference type="NCBI Taxonomy" id="3824"/>
    <lineage>
        <taxon>Eukaryota</taxon>
        <taxon>Viridiplantae</taxon>
        <taxon>Streptophyta</taxon>
        <taxon>Embryophyta</taxon>
        <taxon>Tracheophyta</taxon>
        <taxon>Spermatophyta</taxon>
        <taxon>Magnoliopsida</taxon>
        <taxon>eudicotyledons</taxon>
        <taxon>Gunneridae</taxon>
        <taxon>Pentapetalae</taxon>
        <taxon>rosids</taxon>
        <taxon>fabids</taxon>
        <taxon>Fabales</taxon>
        <taxon>Fabaceae</taxon>
        <taxon>Papilionoideae</taxon>
        <taxon>50 kb inversion clade</taxon>
        <taxon>NPAAA clade</taxon>
        <taxon>indigoferoid/millettioid clade</taxon>
        <taxon>Phaseoleae</taxon>
        <taxon>Canavalia</taxon>
    </lineage>
</organism>
<gene>
    <name evidence="1" type="ORF">VNO77_25616</name>
</gene>
<name>A0AAN9L8G2_CANGL</name>
<comment type="caution">
    <text evidence="1">The sequence shown here is derived from an EMBL/GenBank/DDBJ whole genome shotgun (WGS) entry which is preliminary data.</text>
</comment>
<evidence type="ECO:0000313" key="2">
    <source>
        <dbReference type="Proteomes" id="UP001367508"/>
    </source>
</evidence>
<reference evidence="1 2" key="1">
    <citation type="submission" date="2024-01" db="EMBL/GenBank/DDBJ databases">
        <title>The genomes of 5 underutilized Papilionoideae crops provide insights into root nodulation and disease resistanc.</title>
        <authorList>
            <person name="Jiang F."/>
        </authorList>
    </citation>
    <scope>NUCLEOTIDE SEQUENCE [LARGE SCALE GENOMIC DNA]</scope>
    <source>
        <strain evidence="1">LVBAO_FW01</strain>
        <tissue evidence="1">Leaves</tissue>
    </source>
</reference>
<keyword evidence="2" id="KW-1185">Reference proteome</keyword>
<dbReference type="AlphaFoldDB" id="A0AAN9L8G2"/>
<sequence length="74" mass="8675">MYSLYTMSLPYTCLFSSRLFWNAEPFEKGGNVRFHIEGKQKTQIFIGRVLEVEAAESSESCSFRLLQKLWPTFE</sequence>
<accession>A0AAN9L8G2</accession>